<gene>
    <name evidence="1" type="ORF">ISN44_As10g017230</name>
</gene>
<keyword evidence="2" id="KW-1185">Reference proteome</keyword>
<evidence type="ECO:0000313" key="1">
    <source>
        <dbReference type="EMBL" id="KAG7564988.1"/>
    </source>
</evidence>
<reference evidence="1 2" key="1">
    <citation type="submission" date="2020-12" db="EMBL/GenBank/DDBJ databases">
        <title>Concerted genomic and epigenomic changes stabilize Arabidopsis allopolyploids.</title>
        <authorList>
            <person name="Chen Z."/>
        </authorList>
    </citation>
    <scope>NUCLEOTIDE SEQUENCE [LARGE SCALE GENOMIC DNA]</scope>
    <source>
        <strain evidence="1">As9502</strain>
        <tissue evidence="1">Leaf</tissue>
    </source>
</reference>
<sequence length="31" mass="3678">DEQPPESIEWIEKMAYVVAIRGPEFEKEMII</sequence>
<feature type="non-terminal residue" evidence="1">
    <location>
        <position position="1"/>
    </location>
</feature>
<evidence type="ECO:0000313" key="2">
    <source>
        <dbReference type="Proteomes" id="UP000694251"/>
    </source>
</evidence>
<accession>A0A8T1ZVT3</accession>
<name>A0A8T1ZVT3_ARASU</name>
<comment type="caution">
    <text evidence="1">The sequence shown here is derived from an EMBL/GenBank/DDBJ whole genome shotgun (WGS) entry which is preliminary data.</text>
</comment>
<protein>
    <submittedName>
        <fullName evidence="1">Uncharacterized protein</fullName>
    </submittedName>
</protein>
<dbReference type="Proteomes" id="UP000694251">
    <property type="component" value="Chromosome 10"/>
</dbReference>
<feature type="non-terminal residue" evidence="1">
    <location>
        <position position="31"/>
    </location>
</feature>
<dbReference type="EMBL" id="JAEFBJ010000010">
    <property type="protein sequence ID" value="KAG7564988.1"/>
    <property type="molecule type" value="Genomic_DNA"/>
</dbReference>
<proteinExistence type="predicted"/>
<dbReference type="AlphaFoldDB" id="A0A8T1ZVT3"/>
<organism evidence="1 2">
    <name type="scientific">Arabidopsis suecica</name>
    <name type="common">Swedish thale-cress</name>
    <name type="synonym">Cardaminopsis suecica</name>
    <dbReference type="NCBI Taxonomy" id="45249"/>
    <lineage>
        <taxon>Eukaryota</taxon>
        <taxon>Viridiplantae</taxon>
        <taxon>Streptophyta</taxon>
        <taxon>Embryophyta</taxon>
        <taxon>Tracheophyta</taxon>
        <taxon>Spermatophyta</taxon>
        <taxon>Magnoliopsida</taxon>
        <taxon>eudicotyledons</taxon>
        <taxon>Gunneridae</taxon>
        <taxon>Pentapetalae</taxon>
        <taxon>rosids</taxon>
        <taxon>malvids</taxon>
        <taxon>Brassicales</taxon>
        <taxon>Brassicaceae</taxon>
        <taxon>Camelineae</taxon>
        <taxon>Arabidopsis</taxon>
    </lineage>
</organism>